<dbReference type="InterPro" id="IPR045069">
    <property type="entry name" value="MATE_euk"/>
</dbReference>
<dbReference type="GO" id="GO:0015297">
    <property type="term" value="F:antiporter activity"/>
    <property type="evidence" value="ECO:0007669"/>
    <property type="project" value="InterPro"/>
</dbReference>
<dbReference type="Proteomes" id="UP001153076">
    <property type="component" value="Unassembled WGS sequence"/>
</dbReference>
<keyword evidence="9" id="KW-1185">Reference proteome</keyword>
<reference evidence="8" key="1">
    <citation type="submission" date="2022-04" db="EMBL/GenBank/DDBJ databases">
        <title>Carnegiea gigantea Genome sequencing and assembly v2.</title>
        <authorList>
            <person name="Copetti D."/>
            <person name="Sanderson M.J."/>
            <person name="Burquez A."/>
            <person name="Wojciechowski M.F."/>
        </authorList>
    </citation>
    <scope>NUCLEOTIDE SEQUENCE</scope>
    <source>
        <strain evidence="8">SGP5-SGP5p</strain>
        <tissue evidence="8">Aerial part</tissue>
    </source>
</reference>
<dbReference type="EMBL" id="JAKOGI010000004">
    <property type="protein sequence ID" value="KAJ8452511.1"/>
    <property type="molecule type" value="Genomic_DNA"/>
</dbReference>
<keyword evidence="4 6" id="KW-1133">Transmembrane helix</keyword>
<feature type="transmembrane region" description="Helical" evidence="6">
    <location>
        <begin position="274"/>
        <end position="293"/>
    </location>
</feature>
<evidence type="ECO:0000256" key="7">
    <source>
        <dbReference type="SAM" id="MobiDB-lite"/>
    </source>
</evidence>
<keyword evidence="3 6" id="KW-0812">Transmembrane</keyword>
<feature type="transmembrane region" description="Helical" evidence="6">
    <location>
        <begin position="233"/>
        <end position="253"/>
    </location>
</feature>
<name>A0A9Q1L178_9CARY</name>
<sequence>MEAAEEIKPDIEAPLLSERKNHNNSNVDDDDDSSKEIRTSPFKIDEIWEEMKQQLKLAGPLVTYNLLVFSLQVVSVMFVGHLGELPLSAASMATSFASVTGFSLLRGMANALDTFCGQSYGAKQYSLLGIQTQRAMLVLVLISIPLALVWANTAQILAFAGQDPEISAEAGVYALYMIPSLFAFGLLQCLLMFLQAQNNVFPMLPIAAFSTLLHILVCWLLVFKLGFRHKGAAISNCISYWMIVTLLGLYVRFSTSCKETWTGFSNKALDIGAIFKFLRLALPSSVMTCLEIWSFEMMVLLAGLLPNPKLEASVLSISLNTATTLFMIPLGLGGATSTRVANELGAGRPYVARLAVLVSMLMVNIEGISAALALILGHNFWGYCYGNKQEVVKYVGQVLLLVAPSHFVDGMQSVLSGIVDGDYNGNICPSVVSANHNVTHRLGKRS</sequence>
<dbReference type="InterPro" id="IPR002528">
    <property type="entry name" value="MATE_fam"/>
</dbReference>
<comment type="caution">
    <text evidence="6">Lacks conserved residue(s) required for the propagation of feature annotation.</text>
</comment>
<evidence type="ECO:0000313" key="8">
    <source>
        <dbReference type="EMBL" id="KAJ8452511.1"/>
    </source>
</evidence>
<accession>A0A9Q1L178</accession>
<comment type="subcellular location">
    <subcellularLocation>
        <location evidence="1">Membrane</location>
        <topology evidence="1">Multi-pass membrane protein</topology>
    </subcellularLocation>
</comment>
<feature type="compositionally biased region" description="Basic and acidic residues" evidence="7">
    <location>
        <begin position="1"/>
        <end position="21"/>
    </location>
</feature>
<evidence type="ECO:0000256" key="4">
    <source>
        <dbReference type="ARBA" id="ARBA00022989"/>
    </source>
</evidence>
<feature type="transmembrane region" description="Helical" evidence="6">
    <location>
        <begin position="173"/>
        <end position="194"/>
    </location>
</feature>
<feature type="transmembrane region" description="Helical" evidence="6">
    <location>
        <begin position="85"/>
        <end position="105"/>
    </location>
</feature>
<dbReference type="OrthoDB" id="2126698at2759"/>
<gene>
    <name evidence="8" type="ORF">Cgig2_000100</name>
</gene>
<feature type="transmembrane region" description="Helical" evidence="6">
    <location>
        <begin position="135"/>
        <end position="161"/>
    </location>
</feature>
<dbReference type="GO" id="GO:0042910">
    <property type="term" value="F:xenobiotic transmembrane transporter activity"/>
    <property type="evidence" value="ECO:0007669"/>
    <property type="project" value="InterPro"/>
</dbReference>
<keyword evidence="5 6" id="KW-0472">Membrane</keyword>
<dbReference type="GO" id="GO:0016020">
    <property type="term" value="C:membrane"/>
    <property type="evidence" value="ECO:0007669"/>
    <property type="project" value="UniProtKB-SubCell"/>
</dbReference>
<evidence type="ECO:0000256" key="6">
    <source>
        <dbReference type="RuleBase" id="RU004914"/>
    </source>
</evidence>
<feature type="transmembrane region" description="Helical" evidence="6">
    <location>
        <begin position="313"/>
        <end position="333"/>
    </location>
</feature>
<evidence type="ECO:0000256" key="2">
    <source>
        <dbReference type="ARBA" id="ARBA00010199"/>
    </source>
</evidence>
<feature type="transmembrane region" description="Helical" evidence="6">
    <location>
        <begin position="61"/>
        <end position="79"/>
    </location>
</feature>
<evidence type="ECO:0000256" key="3">
    <source>
        <dbReference type="ARBA" id="ARBA00022692"/>
    </source>
</evidence>
<proteinExistence type="inferred from homology"/>
<dbReference type="AlphaFoldDB" id="A0A9Q1L178"/>
<evidence type="ECO:0000313" key="9">
    <source>
        <dbReference type="Proteomes" id="UP001153076"/>
    </source>
</evidence>
<feature type="transmembrane region" description="Helical" evidence="6">
    <location>
        <begin position="354"/>
        <end position="381"/>
    </location>
</feature>
<comment type="similarity">
    <text evidence="2 6">Belongs to the multi antimicrobial extrusion (MATE) (TC 2.A.66.1) family.</text>
</comment>
<feature type="transmembrane region" description="Helical" evidence="6">
    <location>
        <begin position="206"/>
        <end position="227"/>
    </location>
</feature>
<dbReference type="CDD" id="cd13132">
    <property type="entry name" value="MATE_eukaryotic"/>
    <property type="match status" value="1"/>
</dbReference>
<dbReference type="GO" id="GO:1990961">
    <property type="term" value="P:xenobiotic detoxification by transmembrane export across the plasma membrane"/>
    <property type="evidence" value="ECO:0007669"/>
    <property type="project" value="InterPro"/>
</dbReference>
<evidence type="ECO:0000256" key="1">
    <source>
        <dbReference type="ARBA" id="ARBA00004141"/>
    </source>
</evidence>
<comment type="caution">
    <text evidence="8">The sequence shown here is derived from an EMBL/GenBank/DDBJ whole genome shotgun (WGS) entry which is preliminary data.</text>
</comment>
<dbReference type="Pfam" id="PF01554">
    <property type="entry name" value="MatE"/>
    <property type="match status" value="2"/>
</dbReference>
<protein>
    <recommendedName>
        <fullName evidence="6">Protein DETOXIFICATION</fullName>
    </recommendedName>
    <alternativeName>
        <fullName evidence="6">Multidrug and toxic compound extrusion protein</fullName>
    </alternativeName>
</protein>
<organism evidence="8 9">
    <name type="scientific">Carnegiea gigantea</name>
    <dbReference type="NCBI Taxonomy" id="171969"/>
    <lineage>
        <taxon>Eukaryota</taxon>
        <taxon>Viridiplantae</taxon>
        <taxon>Streptophyta</taxon>
        <taxon>Embryophyta</taxon>
        <taxon>Tracheophyta</taxon>
        <taxon>Spermatophyta</taxon>
        <taxon>Magnoliopsida</taxon>
        <taxon>eudicotyledons</taxon>
        <taxon>Gunneridae</taxon>
        <taxon>Pentapetalae</taxon>
        <taxon>Caryophyllales</taxon>
        <taxon>Cactineae</taxon>
        <taxon>Cactaceae</taxon>
        <taxon>Cactoideae</taxon>
        <taxon>Echinocereeae</taxon>
        <taxon>Carnegiea</taxon>
    </lineage>
</organism>
<dbReference type="PANTHER" id="PTHR11206">
    <property type="entry name" value="MULTIDRUG RESISTANCE PROTEIN"/>
    <property type="match status" value="1"/>
</dbReference>
<dbReference type="NCBIfam" id="TIGR00797">
    <property type="entry name" value="matE"/>
    <property type="match status" value="1"/>
</dbReference>
<feature type="region of interest" description="Disordered" evidence="7">
    <location>
        <begin position="1"/>
        <end position="36"/>
    </location>
</feature>
<evidence type="ECO:0000256" key="5">
    <source>
        <dbReference type="ARBA" id="ARBA00023136"/>
    </source>
</evidence>